<dbReference type="InterPro" id="IPR051011">
    <property type="entry name" value="Metal_resp_trans_reg"/>
</dbReference>
<protein>
    <submittedName>
        <fullName evidence="5">DNA-binding transcriptional ArsR family regulator</fullName>
    </submittedName>
</protein>
<dbReference type="GO" id="GO:0003700">
    <property type="term" value="F:DNA-binding transcription factor activity"/>
    <property type="evidence" value="ECO:0007669"/>
    <property type="project" value="InterPro"/>
</dbReference>
<dbReference type="PANTHER" id="PTHR43132">
    <property type="entry name" value="ARSENICAL RESISTANCE OPERON REPRESSOR ARSR-RELATED"/>
    <property type="match status" value="1"/>
</dbReference>
<dbReference type="AlphaFoldDB" id="A0A7W8M7C2"/>
<keyword evidence="1" id="KW-0805">Transcription regulation</keyword>
<dbReference type="SMART" id="SM00418">
    <property type="entry name" value="HTH_ARSR"/>
    <property type="match status" value="1"/>
</dbReference>
<evidence type="ECO:0000256" key="2">
    <source>
        <dbReference type="ARBA" id="ARBA00023125"/>
    </source>
</evidence>
<evidence type="ECO:0000313" key="6">
    <source>
        <dbReference type="Proteomes" id="UP000532440"/>
    </source>
</evidence>
<comment type="caution">
    <text evidence="5">The sequence shown here is derived from an EMBL/GenBank/DDBJ whole genome shotgun (WGS) entry which is preliminary data.</text>
</comment>
<name>A0A7W8M7C2_9BURK</name>
<evidence type="ECO:0000256" key="3">
    <source>
        <dbReference type="ARBA" id="ARBA00023163"/>
    </source>
</evidence>
<gene>
    <name evidence="5" type="ORF">HNQ70_000401</name>
</gene>
<evidence type="ECO:0000313" key="5">
    <source>
        <dbReference type="EMBL" id="MBB5270417.1"/>
    </source>
</evidence>
<keyword evidence="3" id="KW-0804">Transcription</keyword>
<dbReference type="PROSITE" id="PS50987">
    <property type="entry name" value="HTH_ARSR_2"/>
    <property type="match status" value="1"/>
</dbReference>
<dbReference type="RefSeq" id="WP_183963770.1">
    <property type="nucleotide sequence ID" value="NZ_BAABEW010000004.1"/>
</dbReference>
<dbReference type="InterPro" id="IPR001845">
    <property type="entry name" value="HTH_ArsR_DNA-bd_dom"/>
</dbReference>
<dbReference type="GO" id="GO:0003677">
    <property type="term" value="F:DNA binding"/>
    <property type="evidence" value="ECO:0007669"/>
    <property type="project" value="UniProtKB-KW"/>
</dbReference>
<dbReference type="InterPro" id="IPR036390">
    <property type="entry name" value="WH_DNA-bd_sf"/>
</dbReference>
<keyword evidence="2 5" id="KW-0238">DNA-binding</keyword>
<proteinExistence type="predicted"/>
<dbReference type="PANTHER" id="PTHR43132:SF9">
    <property type="entry name" value="ARSR FAMILY TRANSCRIPTIONAL REGULATORY PROTEIN"/>
    <property type="match status" value="1"/>
</dbReference>
<dbReference type="Pfam" id="PF01022">
    <property type="entry name" value="HTH_5"/>
    <property type="match status" value="1"/>
</dbReference>
<dbReference type="SUPFAM" id="SSF46785">
    <property type="entry name" value="Winged helix' DNA-binding domain"/>
    <property type="match status" value="1"/>
</dbReference>
<organism evidence="5 6">
    <name type="scientific">Quisquiliibacterium transsilvanicum</name>
    <dbReference type="NCBI Taxonomy" id="1549638"/>
    <lineage>
        <taxon>Bacteria</taxon>
        <taxon>Pseudomonadati</taxon>
        <taxon>Pseudomonadota</taxon>
        <taxon>Betaproteobacteria</taxon>
        <taxon>Burkholderiales</taxon>
        <taxon>Burkholderiaceae</taxon>
        <taxon>Quisquiliibacterium</taxon>
    </lineage>
</organism>
<evidence type="ECO:0000259" key="4">
    <source>
        <dbReference type="PROSITE" id="PS50987"/>
    </source>
</evidence>
<feature type="domain" description="HTH arsR-type" evidence="4">
    <location>
        <begin position="1"/>
        <end position="95"/>
    </location>
</feature>
<accession>A0A7W8M7C2</accession>
<dbReference type="CDD" id="cd00090">
    <property type="entry name" value="HTH_ARSR"/>
    <property type="match status" value="1"/>
</dbReference>
<reference evidence="5 6" key="1">
    <citation type="submission" date="2020-08" db="EMBL/GenBank/DDBJ databases">
        <title>Genomic Encyclopedia of Type Strains, Phase IV (KMG-IV): sequencing the most valuable type-strain genomes for metagenomic binning, comparative biology and taxonomic classification.</title>
        <authorList>
            <person name="Goeker M."/>
        </authorList>
    </citation>
    <scope>NUCLEOTIDE SEQUENCE [LARGE SCALE GENOMIC DNA]</scope>
    <source>
        <strain evidence="5 6">DSM 29781</strain>
    </source>
</reference>
<evidence type="ECO:0000256" key="1">
    <source>
        <dbReference type="ARBA" id="ARBA00023015"/>
    </source>
</evidence>
<sequence length="114" mass="12727">MEDQVVDALARYFRALSEPLRLKILDALRVEPMNVGQLTQLLGCSQANVSKHLSVLMEAGLVEREPRGTTVWYRFADPEVYQLCDLVCGQVGRRLAESSQLRGLLSAMAGRHRG</sequence>
<dbReference type="EMBL" id="JACHGB010000001">
    <property type="protein sequence ID" value="MBB5270417.1"/>
    <property type="molecule type" value="Genomic_DNA"/>
</dbReference>
<dbReference type="Proteomes" id="UP000532440">
    <property type="component" value="Unassembled WGS sequence"/>
</dbReference>
<keyword evidence="6" id="KW-1185">Reference proteome</keyword>
<dbReference type="InterPro" id="IPR011991">
    <property type="entry name" value="ArsR-like_HTH"/>
</dbReference>
<dbReference type="NCBIfam" id="NF033788">
    <property type="entry name" value="HTH_metalloreg"/>
    <property type="match status" value="1"/>
</dbReference>
<dbReference type="PRINTS" id="PR00778">
    <property type="entry name" value="HTHARSR"/>
</dbReference>
<dbReference type="InterPro" id="IPR036388">
    <property type="entry name" value="WH-like_DNA-bd_sf"/>
</dbReference>
<dbReference type="Gene3D" id="1.10.10.10">
    <property type="entry name" value="Winged helix-like DNA-binding domain superfamily/Winged helix DNA-binding domain"/>
    <property type="match status" value="1"/>
</dbReference>